<reference evidence="5" key="2">
    <citation type="submission" date="2008-12" db="EMBL/GenBank/DDBJ databases">
        <title>Improved gene annotation of the rice (Oryza sativa) genomes.</title>
        <authorList>
            <person name="Wang J."/>
            <person name="Li R."/>
            <person name="Fan W."/>
            <person name="Huang Q."/>
            <person name="Zhang J."/>
            <person name="Zhou Y."/>
            <person name="Hu Y."/>
            <person name="Zi S."/>
            <person name="Li J."/>
            <person name="Ni P."/>
            <person name="Zheng H."/>
            <person name="Zhang Y."/>
            <person name="Zhao M."/>
            <person name="Hao Q."/>
            <person name="McDermott J."/>
            <person name="Samudrala R."/>
            <person name="Kristiansen K."/>
            <person name="Wong G.K.-S."/>
        </authorList>
    </citation>
    <scope>NUCLEOTIDE SEQUENCE</scope>
</reference>
<dbReference type="Proteomes" id="UP000007752">
    <property type="component" value="Chromosome 4"/>
</dbReference>
<dbReference type="PANTHER" id="PTHR33491">
    <property type="entry name" value="OSJNBA0016N04.9 PROTEIN"/>
    <property type="match status" value="1"/>
</dbReference>
<dbReference type="HOGENOM" id="CLU_000288_43_10_1"/>
<dbReference type="GO" id="GO:0030247">
    <property type="term" value="F:polysaccharide binding"/>
    <property type="evidence" value="ECO:0007669"/>
    <property type="project" value="InterPro"/>
</dbReference>
<evidence type="ECO:0000256" key="2">
    <source>
        <dbReference type="ARBA" id="ARBA00022729"/>
    </source>
</evidence>
<evidence type="ECO:0000256" key="3">
    <source>
        <dbReference type="SAM" id="SignalP"/>
    </source>
</evidence>
<evidence type="ECO:0000313" key="5">
    <source>
        <dbReference type="EMBL" id="EEE60828.1"/>
    </source>
</evidence>
<protein>
    <recommendedName>
        <fullName evidence="4">Wall-associated receptor kinase galacturonan-binding domain-containing protein</fullName>
    </recommendedName>
</protein>
<feature type="signal peptide" evidence="3">
    <location>
        <begin position="1"/>
        <end position="28"/>
    </location>
</feature>
<sequence length="384" mass="42227">MIRSPHAANSLQLLLVFLLATTTLLTSAKDLAAPRRQEGHGRVVPSTATLAGCQSSCGDLTFVYPFGIGSGCFRSPDFELTCDSTTSPPRLLFHDGITQIAGSINIVSTEFMDTDNSVSTRFSHTISMRNASVVSWSLSPKLLEHSLDAFYLTLWGLRFSGCDFDVYWLNRPSINKATPNCTATCPKGESTGMVSPMQHCNGTGCCTIDFGAEINAYSSTIEFKFVRQAETNLESYHNRSLSWDTIYITDPASRGLSWKIPDQPDCASARKNQTSYACVSNKSICIDPDDVKQGYNCMCRNGYIGNPYILDGCSPNNEYNPLQRKMNCIRQCGNISVPFPFGLEEGCFATKGFYLNCTNSTSSTLLLEASQHQVTKHIRGQRDS</sequence>
<organism evidence="5">
    <name type="scientific">Oryza sativa subsp. japonica</name>
    <name type="common">Rice</name>
    <dbReference type="NCBI Taxonomy" id="39947"/>
    <lineage>
        <taxon>Eukaryota</taxon>
        <taxon>Viridiplantae</taxon>
        <taxon>Streptophyta</taxon>
        <taxon>Embryophyta</taxon>
        <taxon>Tracheophyta</taxon>
        <taxon>Spermatophyta</taxon>
        <taxon>Magnoliopsida</taxon>
        <taxon>Liliopsida</taxon>
        <taxon>Poales</taxon>
        <taxon>Poaceae</taxon>
        <taxon>BOP clade</taxon>
        <taxon>Oryzoideae</taxon>
        <taxon>Oryzeae</taxon>
        <taxon>Oryzinae</taxon>
        <taxon>Oryza</taxon>
        <taxon>Oryza sativa</taxon>
    </lineage>
</organism>
<reference evidence="5" key="1">
    <citation type="journal article" date="2005" name="PLoS Biol.">
        <title>The genomes of Oryza sativa: a history of duplications.</title>
        <authorList>
            <person name="Yu J."/>
            <person name="Wang J."/>
            <person name="Lin W."/>
            <person name="Li S."/>
            <person name="Li H."/>
            <person name="Zhou J."/>
            <person name="Ni P."/>
            <person name="Dong W."/>
            <person name="Hu S."/>
            <person name="Zeng C."/>
            <person name="Zhang J."/>
            <person name="Zhang Y."/>
            <person name="Li R."/>
            <person name="Xu Z."/>
            <person name="Li S."/>
            <person name="Li X."/>
            <person name="Zheng H."/>
            <person name="Cong L."/>
            <person name="Lin L."/>
            <person name="Yin J."/>
            <person name="Geng J."/>
            <person name="Li G."/>
            <person name="Shi J."/>
            <person name="Liu J."/>
            <person name="Lv H."/>
            <person name="Li J."/>
            <person name="Wang J."/>
            <person name="Deng Y."/>
            <person name="Ran L."/>
            <person name="Shi X."/>
            <person name="Wang X."/>
            <person name="Wu Q."/>
            <person name="Li C."/>
            <person name="Ren X."/>
            <person name="Wang J."/>
            <person name="Wang X."/>
            <person name="Li D."/>
            <person name="Liu D."/>
            <person name="Zhang X."/>
            <person name="Ji Z."/>
            <person name="Zhao W."/>
            <person name="Sun Y."/>
            <person name="Zhang Z."/>
            <person name="Bao J."/>
            <person name="Han Y."/>
            <person name="Dong L."/>
            <person name="Ji J."/>
            <person name="Chen P."/>
            <person name="Wu S."/>
            <person name="Liu J."/>
            <person name="Xiao Y."/>
            <person name="Bu D."/>
            <person name="Tan J."/>
            <person name="Yang L."/>
            <person name="Ye C."/>
            <person name="Zhang J."/>
            <person name="Xu J."/>
            <person name="Zhou Y."/>
            <person name="Yu Y."/>
            <person name="Zhang B."/>
            <person name="Zhuang S."/>
            <person name="Wei H."/>
            <person name="Liu B."/>
            <person name="Lei M."/>
            <person name="Yu H."/>
            <person name="Li Y."/>
            <person name="Xu H."/>
            <person name="Wei S."/>
            <person name="He X."/>
            <person name="Fang L."/>
            <person name="Zhang Z."/>
            <person name="Zhang Y."/>
            <person name="Huang X."/>
            <person name="Su Z."/>
            <person name="Tong W."/>
            <person name="Li J."/>
            <person name="Tong Z."/>
            <person name="Li S."/>
            <person name="Ye J."/>
            <person name="Wang L."/>
            <person name="Fang L."/>
            <person name="Lei T."/>
            <person name="Chen C."/>
            <person name="Chen H."/>
            <person name="Xu Z."/>
            <person name="Li H."/>
            <person name="Huang H."/>
            <person name="Zhang F."/>
            <person name="Xu H."/>
            <person name="Li N."/>
            <person name="Zhao C."/>
            <person name="Li S."/>
            <person name="Dong L."/>
            <person name="Huang Y."/>
            <person name="Li L."/>
            <person name="Xi Y."/>
            <person name="Qi Q."/>
            <person name="Li W."/>
            <person name="Zhang B."/>
            <person name="Hu W."/>
            <person name="Zhang Y."/>
            <person name="Tian X."/>
            <person name="Jiao Y."/>
            <person name="Liang X."/>
            <person name="Jin J."/>
            <person name="Gao L."/>
            <person name="Zheng W."/>
            <person name="Hao B."/>
            <person name="Liu S."/>
            <person name="Wang W."/>
            <person name="Yuan L."/>
            <person name="Cao M."/>
            <person name="McDermott J."/>
            <person name="Samudrala R."/>
            <person name="Wang J."/>
            <person name="Wong G.K."/>
            <person name="Yang H."/>
        </authorList>
    </citation>
    <scope>NUCLEOTIDE SEQUENCE [LARGE SCALE GENOMIC DNA]</scope>
</reference>
<dbReference type="InterPro" id="IPR025287">
    <property type="entry name" value="WAK_GUB"/>
</dbReference>
<accession>B9FEP5</accession>
<feature type="domain" description="Wall-associated receptor kinase galacturonan-binding" evidence="4">
    <location>
        <begin position="53"/>
        <end position="90"/>
    </location>
</feature>
<dbReference type="OrthoDB" id="693725at2759"/>
<gene>
    <name evidence="5" type="ORF">OsJ_14441</name>
</gene>
<comment type="subcellular location">
    <subcellularLocation>
        <location evidence="1">Membrane</location>
        <topology evidence="1">Single-pass membrane protein</topology>
    </subcellularLocation>
</comment>
<keyword evidence="2 3" id="KW-0732">Signal</keyword>
<evidence type="ECO:0000259" key="4">
    <source>
        <dbReference type="Pfam" id="PF13947"/>
    </source>
</evidence>
<proteinExistence type="predicted"/>
<evidence type="ECO:0000256" key="1">
    <source>
        <dbReference type="ARBA" id="ARBA00004167"/>
    </source>
</evidence>
<feature type="chain" id="PRO_5002883856" description="Wall-associated receptor kinase galacturonan-binding domain-containing protein" evidence="3">
    <location>
        <begin position="29"/>
        <end position="384"/>
    </location>
</feature>
<dbReference type="Pfam" id="PF13947">
    <property type="entry name" value="GUB_WAK_bind"/>
    <property type="match status" value="2"/>
</dbReference>
<dbReference type="EMBL" id="CM000141">
    <property type="protein sequence ID" value="EEE60828.1"/>
    <property type="molecule type" value="Genomic_DNA"/>
</dbReference>
<name>B9FEP5_ORYSJ</name>
<dbReference type="GO" id="GO:0016020">
    <property type="term" value="C:membrane"/>
    <property type="evidence" value="ECO:0007669"/>
    <property type="project" value="UniProtKB-SubCell"/>
</dbReference>
<feature type="domain" description="Wall-associated receptor kinase galacturonan-binding" evidence="4">
    <location>
        <begin position="328"/>
        <end position="374"/>
    </location>
</feature>
<dbReference type="AlphaFoldDB" id="B9FEP5"/>